<accession>A0ABY4Y9U3</accession>
<name>A0ABY4Y9U3_9GAMM</name>
<keyword evidence="1" id="KW-0472">Membrane</keyword>
<feature type="transmembrane region" description="Helical" evidence="1">
    <location>
        <begin position="73"/>
        <end position="96"/>
    </location>
</feature>
<dbReference type="EMBL" id="CP071527">
    <property type="protein sequence ID" value="USQ14400.1"/>
    <property type="molecule type" value="Genomic_DNA"/>
</dbReference>
<protein>
    <recommendedName>
        <fullName evidence="4">Transmembrane protein</fullName>
    </recommendedName>
</protein>
<dbReference type="Proteomes" id="UP001057474">
    <property type="component" value="Chromosome"/>
</dbReference>
<evidence type="ECO:0000256" key="1">
    <source>
        <dbReference type="SAM" id="Phobius"/>
    </source>
</evidence>
<gene>
    <name evidence="2" type="ORF">J2N86_03485</name>
</gene>
<proteinExistence type="predicted"/>
<keyword evidence="3" id="KW-1185">Reference proteome</keyword>
<keyword evidence="1" id="KW-0812">Transmembrane</keyword>
<dbReference type="RefSeq" id="WP_252581017.1">
    <property type="nucleotide sequence ID" value="NZ_CP071527.1"/>
</dbReference>
<sequence length="198" mass="22196">MPGFFKRPDPEKNFFYNYFDHLNALGKGADALYHRFSELRTVDEQWDFLEKVLSDRNLILQPLRDGYDYMDEVIGATVLPTAGALTSLGLLVFAVWEVAQSLAINLGFARNDREAHADNALQYFLGAALVLAFSAMSFIKSCISLISRPIATAEHGFAKQDKDRFYNEDKEPAVEAAREGIKEAVDGAASVLNRMFNF</sequence>
<organism evidence="2 3">
    <name type="scientific">Legionella lytica</name>
    <dbReference type="NCBI Taxonomy" id="96232"/>
    <lineage>
        <taxon>Bacteria</taxon>
        <taxon>Pseudomonadati</taxon>
        <taxon>Pseudomonadota</taxon>
        <taxon>Gammaproteobacteria</taxon>
        <taxon>Legionellales</taxon>
        <taxon>Legionellaceae</taxon>
        <taxon>Legionella</taxon>
    </lineage>
</organism>
<feature type="transmembrane region" description="Helical" evidence="1">
    <location>
        <begin position="120"/>
        <end position="139"/>
    </location>
</feature>
<evidence type="ECO:0000313" key="2">
    <source>
        <dbReference type="EMBL" id="USQ14400.1"/>
    </source>
</evidence>
<evidence type="ECO:0000313" key="3">
    <source>
        <dbReference type="Proteomes" id="UP001057474"/>
    </source>
</evidence>
<keyword evidence="1" id="KW-1133">Transmembrane helix</keyword>
<reference evidence="2" key="1">
    <citation type="submission" date="2021-03" db="EMBL/GenBank/DDBJ databases">
        <title>Legionella lytica PCM 2298.</title>
        <authorList>
            <person name="Koper P."/>
        </authorList>
    </citation>
    <scope>NUCLEOTIDE SEQUENCE</scope>
    <source>
        <strain evidence="2">PCM 2298</strain>
    </source>
</reference>
<evidence type="ECO:0008006" key="4">
    <source>
        <dbReference type="Google" id="ProtNLM"/>
    </source>
</evidence>